<keyword evidence="5" id="KW-1185">Reference proteome</keyword>
<evidence type="ECO:0000313" key="4">
    <source>
        <dbReference type="EMBL" id="MBO0902281.1"/>
    </source>
</evidence>
<dbReference type="Gene3D" id="3.20.20.70">
    <property type="entry name" value="Aldolase class I"/>
    <property type="match status" value="1"/>
</dbReference>
<comment type="caution">
    <text evidence="4">The sequence shown here is derived from an EMBL/GenBank/DDBJ whole genome shotgun (WGS) entry which is preliminary data.</text>
</comment>
<comment type="similarity">
    <text evidence="1 3">Belongs to the DapA family.</text>
</comment>
<dbReference type="CDD" id="cd00408">
    <property type="entry name" value="DHDPS-like"/>
    <property type="match status" value="1"/>
</dbReference>
<evidence type="ECO:0000313" key="5">
    <source>
        <dbReference type="Proteomes" id="UP000664288"/>
    </source>
</evidence>
<evidence type="ECO:0000256" key="3">
    <source>
        <dbReference type="PIRNR" id="PIRNR001365"/>
    </source>
</evidence>
<dbReference type="PANTHER" id="PTHR12128">
    <property type="entry name" value="DIHYDRODIPICOLINATE SYNTHASE"/>
    <property type="match status" value="1"/>
</dbReference>
<organism evidence="4 5">
    <name type="scientific">Jiella sonneratiae</name>
    <dbReference type="NCBI Taxonomy" id="2816856"/>
    <lineage>
        <taxon>Bacteria</taxon>
        <taxon>Pseudomonadati</taxon>
        <taxon>Pseudomonadota</taxon>
        <taxon>Alphaproteobacteria</taxon>
        <taxon>Hyphomicrobiales</taxon>
        <taxon>Aurantimonadaceae</taxon>
        <taxon>Jiella</taxon>
    </lineage>
</organism>
<proteinExistence type="inferred from homology"/>
<dbReference type="EMBL" id="JAFMPY010000001">
    <property type="protein sequence ID" value="MBO0902281.1"/>
    <property type="molecule type" value="Genomic_DNA"/>
</dbReference>
<dbReference type="SUPFAM" id="SSF51569">
    <property type="entry name" value="Aldolase"/>
    <property type="match status" value="1"/>
</dbReference>
<dbReference type="InterPro" id="IPR002220">
    <property type="entry name" value="DapA-like"/>
</dbReference>
<dbReference type="InterPro" id="IPR013785">
    <property type="entry name" value="Aldolase_TIM"/>
</dbReference>
<reference evidence="4 5" key="1">
    <citation type="submission" date="2021-03" db="EMBL/GenBank/DDBJ databases">
        <title>Whole genome sequence of Jiella sp. MQZ13P-4.</title>
        <authorList>
            <person name="Tuo L."/>
        </authorList>
    </citation>
    <scope>NUCLEOTIDE SEQUENCE [LARGE SCALE GENOMIC DNA]</scope>
    <source>
        <strain evidence="4 5">MQZ13P-4</strain>
    </source>
</reference>
<dbReference type="PIRSF" id="PIRSF001365">
    <property type="entry name" value="DHDPS"/>
    <property type="match status" value="1"/>
</dbReference>
<protein>
    <submittedName>
        <fullName evidence="4">Dihydrodipicolinate synthase family protein</fullName>
    </submittedName>
</protein>
<dbReference type="Pfam" id="PF00701">
    <property type="entry name" value="DHDPS"/>
    <property type="match status" value="1"/>
</dbReference>
<dbReference type="SMART" id="SM01130">
    <property type="entry name" value="DHDPS"/>
    <property type="match status" value="1"/>
</dbReference>
<dbReference type="PANTHER" id="PTHR12128:SF66">
    <property type="entry name" value="4-HYDROXY-2-OXOGLUTARATE ALDOLASE, MITOCHONDRIAL"/>
    <property type="match status" value="1"/>
</dbReference>
<dbReference type="Proteomes" id="UP000664288">
    <property type="component" value="Unassembled WGS sequence"/>
</dbReference>
<sequence>MATRNIGRETSGVFIISATPFTETGAVDAASTDRLVDFYLGHGVTGMTILGILGEANKLTPEEARGFAAQVLARVDGRVPVIVGASAAGLDNLRSFAHFAMDQGAAGIMVAPTPGPSVEDRVRGYFHQLCEALGPDVPVCLQDFPQTTGVPISAATILTLTRECPQIVMLKHEDCPGLAKLSAVRTGSGTADTPRISILCGNGGLYLPQELSRGADGAMTGFAYPEMLVEVVRAHRAGEVDRAEDVFDAYLPILRYEQQPGYGLAVRKAVLRHRGAIACARTRSPGPKLGPIDEAELMRLIARTEERVKGLPTGA</sequence>
<gene>
    <name evidence="4" type="ORF">J1C47_01385</name>
</gene>
<accession>A0ABS3IY14</accession>
<evidence type="ECO:0000256" key="2">
    <source>
        <dbReference type="ARBA" id="ARBA00023239"/>
    </source>
</evidence>
<keyword evidence="2 3" id="KW-0456">Lyase</keyword>
<evidence type="ECO:0000256" key="1">
    <source>
        <dbReference type="ARBA" id="ARBA00007592"/>
    </source>
</evidence>
<name>A0ABS3IY14_9HYPH</name>
<dbReference type="RefSeq" id="WP_207348920.1">
    <property type="nucleotide sequence ID" value="NZ_JAFMPY010000001.1"/>
</dbReference>